<dbReference type="SUPFAM" id="SSF52047">
    <property type="entry name" value="RNI-like"/>
    <property type="match status" value="1"/>
</dbReference>
<accession>K0TB09</accession>
<proteinExistence type="predicted"/>
<dbReference type="Proteomes" id="UP000266841">
    <property type="component" value="Unassembled WGS sequence"/>
</dbReference>
<dbReference type="OrthoDB" id="188902at2759"/>
<protein>
    <submittedName>
        <fullName evidence="1">Uncharacterized protein</fullName>
    </submittedName>
</protein>
<dbReference type="AlphaFoldDB" id="K0TB09"/>
<sequence>MEILTSTTAGRAERVMLMLQENAMSSSDAPTIANFLASDPPLRLLSLAGNLFDGNDATVLANSLSSNTNLRLLDIGRNNTKDEGRLAFLRAIFDVSSLASCAASNHTCQIRGVFIWELNCDGDVPWNNKWEKIFAMLALSSEDLFINTALLRGVPASLIPVILYRASYQFEENNSKITDLYLELTDTNRCKQHDVWDNLGCTRPLNCMYELIRSWVVPFTYV</sequence>
<name>K0TB09_THAOC</name>
<dbReference type="InterPro" id="IPR032675">
    <property type="entry name" value="LRR_dom_sf"/>
</dbReference>
<evidence type="ECO:0000313" key="1">
    <source>
        <dbReference type="EMBL" id="EJK75958.1"/>
    </source>
</evidence>
<gene>
    <name evidence="1" type="ORF">THAOC_02302</name>
</gene>
<reference evidence="1 2" key="1">
    <citation type="journal article" date="2012" name="Genome Biol.">
        <title>Genome and low-iron response of an oceanic diatom adapted to chronic iron limitation.</title>
        <authorList>
            <person name="Lommer M."/>
            <person name="Specht M."/>
            <person name="Roy A.S."/>
            <person name="Kraemer L."/>
            <person name="Andreson R."/>
            <person name="Gutowska M.A."/>
            <person name="Wolf J."/>
            <person name="Bergner S.V."/>
            <person name="Schilhabel M.B."/>
            <person name="Klostermeier U.C."/>
            <person name="Beiko R.G."/>
            <person name="Rosenstiel P."/>
            <person name="Hippler M."/>
            <person name="Laroche J."/>
        </authorList>
    </citation>
    <scope>NUCLEOTIDE SEQUENCE [LARGE SCALE GENOMIC DNA]</scope>
    <source>
        <strain evidence="1 2">CCMP1005</strain>
    </source>
</reference>
<keyword evidence="2" id="KW-1185">Reference proteome</keyword>
<comment type="caution">
    <text evidence="1">The sequence shown here is derived from an EMBL/GenBank/DDBJ whole genome shotgun (WGS) entry which is preliminary data.</text>
</comment>
<dbReference type="Gene3D" id="3.80.10.10">
    <property type="entry name" value="Ribonuclease Inhibitor"/>
    <property type="match status" value="1"/>
</dbReference>
<organism evidence="1 2">
    <name type="scientific">Thalassiosira oceanica</name>
    <name type="common">Marine diatom</name>
    <dbReference type="NCBI Taxonomy" id="159749"/>
    <lineage>
        <taxon>Eukaryota</taxon>
        <taxon>Sar</taxon>
        <taxon>Stramenopiles</taxon>
        <taxon>Ochrophyta</taxon>
        <taxon>Bacillariophyta</taxon>
        <taxon>Coscinodiscophyceae</taxon>
        <taxon>Thalassiosirophycidae</taxon>
        <taxon>Thalassiosirales</taxon>
        <taxon>Thalassiosiraceae</taxon>
        <taxon>Thalassiosira</taxon>
    </lineage>
</organism>
<evidence type="ECO:0000313" key="2">
    <source>
        <dbReference type="Proteomes" id="UP000266841"/>
    </source>
</evidence>
<dbReference type="EMBL" id="AGNL01002635">
    <property type="protein sequence ID" value="EJK75958.1"/>
    <property type="molecule type" value="Genomic_DNA"/>
</dbReference>